<dbReference type="Proteomes" id="UP000654922">
    <property type="component" value="Unassembled WGS sequence"/>
</dbReference>
<dbReference type="AlphaFoldDB" id="A0A8H6UNA2"/>
<gene>
    <name evidence="2" type="ORF">CNMCM5623_004813</name>
</gene>
<dbReference type="OrthoDB" id="4416294at2759"/>
<accession>A0A8H6UNA2</accession>
<dbReference type="EMBL" id="JACBAE010001379">
    <property type="protein sequence ID" value="KAF7159475.1"/>
    <property type="molecule type" value="Genomic_DNA"/>
</dbReference>
<sequence>MRVFYFLFCWLFCAIVAHAEKEAGIYEALFYYYAYRIEGSVFPDKDQRSIGGLECRSKLCTFNEFVKSWATDTTTVNWLAAGDTTTPVVEGAETTFADMNWVDNTYRMDKLFKQSTKINHLEMFRKMTNRIQECREQADVDSAFLSSATTALKFVQKKRWEANFAKTQKSFNANYAGVTLQVKQQPLSDGTTKTVID</sequence>
<proteinExistence type="predicted"/>
<reference evidence="2" key="1">
    <citation type="submission" date="2020-06" db="EMBL/GenBank/DDBJ databases">
        <title>Draft genome sequences of strains closely related to Aspergillus parafelis and Aspergillus hiratsukae.</title>
        <authorList>
            <person name="Dos Santos R.A.C."/>
            <person name="Rivero-Menendez O."/>
            <person name="Steenwyk J.L."/>
            <person name="Mead M.E."/>
            <person name="Goldman G.H."/>
            <person name="Alastruey-Izquierdo A."/>
            <person name="Rokas A."/>
        </authorList>
    </citation>
    <scope>NUCLEOTIDE SEQUENCE</scope>
    <source>
        <strain evidence="2">CNM-CM5623</strain>
    </source>
</reference>
<evidence type="ECO:0000256" key="1">
    <source>
        <dbReference type="SAM" id="SignalP"/>
    </source>
</evidence>
<keyword evidence="1" id="KW-0732">Signal</keyword>
<feature type="signal peptide" evidence="1">
    <location>
        <begin position="1"/>
        <end position="19"/>
    </location>
</feature>
<protein>
    <submittedName>
        <fullName evidence="2">Uncharacterized protein</fullName>
    </submittedName>
</protein>
<name>A0A8H6UNA2_9EURO</name>
<organism evidence="2 3">
    <name type="scientific">Aspergillus felis</name>
    <dbReference type="NCBI Taxonomy" id="1287682"/>
    <lineage>
        <taxon>Eukaryota</taxon>
        <taxon>Fungi</taxon>
        <taxon>Dikarya</taxon>
        <taxon>Ascomycota</taxon>
        <taxon>Pezizomycotina</taxon>
        <taxon>Eurotiomycetes</taxon>
        <taxon>Eurotiomycetidae</taxon>
        <taxon>Eurotiales</taxon>
        <taxon>Aspergillaceae</taxon>
        <taxon>Aspergillus</taxon>
        <taxon>Aspergillus subgen. Fumigati</taxon>
    </lineage>
</organism>
<evidence type="ECO:0000313" key="3">
    <source>
        <dbReference type="Proteomes" id="UP000654922"/>
    </source>
</evidence>
<comment type="caution">
    <text evidence="2">The sequence shown here is derived from an EMBL/GenBank/DDBJ whole genome shotgun (WGS) entry which is preliminary data.</text>
</comment>
<evidence type="ECO:0000313" key="2">
    <source>
        <dbReference type="EMBL" id="KAF7159475.1"/>
    </source>
</evidence>
<feature type="chain" id="PRO_5034534987" evidence="1">
    <location>
        <begin position="20"/>
        <end position="197"/>
    </location>
</feature>